<comment type="caution">
    <text evidence="1">The sequence shown here is derived from an EMBL/GenBank/DDBJ whole genome shotgun (WGS) entry which is preliminary data.</text>
</comment>
<proteinExistence type="predicted"/>
<dbReference type="EMBL" id="APBQ01000206">
    <property type="protein sequence ID" value="ENY74196.1"/>
    <property type="molecule type" value="Genomic_DNA"/>
</dbReference>
<name>A0AAD2W5F5_PSEPU</name>
<gene>
    <name evidence="1" type="ORF">C206_28656</name>
</gene>
<reference evidence="1 2" key="1">
    <citation type="submission" date="2013-02" db="EMBL/GenBank/DDBJ databases">
        <title>Insights into the proteome of triclosan-resistant Pseudomonas putida TRO1, isolated from activated sludge.</title>
        <authorList>
            <person name="Lolas I.B."/>
            <person name="Almeida B."/>
            <person name="Starnawski P.M."/>
            <person name="Soenderkaer M."/>
            <person name="Nielsen K.L."/>
            <person name="Nielsen J.L."/>
        </authorList>
    </citation>
    <scope>NUCLEOTIDE SEQUENCE [LARGE SCALE GENOMIC DNA]</scope>
    <source>
        <strain evidence="1 2">TRO1</strain>
    </source>
</reference>
<protein>
    <submittedName>
        <fullName evidence="1">Uncharacterized protein</fullName>
    </submittedName>
</protein>
<dbReference type="AlphaFoldDB" id="A0AAD2W5F5"/>
<dbReference type="RefSeq" id="WP_004374893.1">
    <property type="nucleotide sequence ID" value="NZ_APBQ01000206.1"/>
</dbReference>
<evidence type="ECO:0000313" key="1">
    <source>
        <dbReference type="EMBL" id="ENY74196.1"/>
    </source>
</evidence>
<sequence>MRGSIANARLPQRLQAHANLHLFDDAVRTLRRAPGDAVAQDPA</sequence>
<dbReference type="Proteomes" id="UP000013237">
    <property type="component" value="Unassembled WGS sequence"/>
</dbReference>
<accession>A0AAD2W5F5</accession>
<organism evidence="1 2">
    <name type="scientific">Pseudomonas putida TRO1</name>
    <dbReference type="NCBI Taxonomy" id="1227924"/>
    <lineage>
        <taxon>Bacteria</taxon>
        <taxon>Pseudomonadati</taxon>
        <taxon>Pseudomonadota</taxon>
        <taxon>Gammaproteobacteria</taxon>
        <taxon>Pseudomonadales</taxon>
        <taxon>Pseudomonadaceae</taxon>
        <taxon>Pseudomonas</taxon>
    </lineage>
</organism>
<evidence type="ECO:0000313" key="2">
    <source>
        <dbReference type="Proteomes" id="UP000013237"/>
    </source>
</evidence>